<accession>A0A4C1YQU4</accession>
<comment type="caution">
    <text evidence="2">The sequence shown here is derived from an EMBL/GenBank/DDBJ whole genome shotgun (WGS) entry which is preliminary data.</text>
</comment>
<evidence type="ECO:0000313" key="3">
    <source>
        <dbReference type="Proteomes" id="UP000299102"/>
    </source>
</evidence>
<protein>
    <submittedName>
        <fullName evidence="2">Uncharacterized protein</fullName>
    </submittedName>
</protein>
<gene>
    <name evidence="2" type="ORF">EVAR_50733_1</name>
</gene>
<proteinExistence type="predicted"/>
<reference evidence="2 3" key="1">
    <citation type="journal article" date="2019" name="Commun. Biol.">
        <title>The bagworm genome reveals a unique fibroin gene that provides high tensile strength.</title>
        <authorList>
            <person name="Kono N."/>
            <person name="Nakamura H."/>
            <person name="Ohtoshi R."/>
            <person name="Tomita M."/>
            <person name="Numata K."/>
            <person name="Arakawa K."/>
        </authorList>
    </citation>
    <scope>NUCLEOTIDE SEQUENCE [LARGE SCALE GENOMIC DNA]</scope>
</reference>
<dbReference type="EMBL" id="BGZK01001324">
    <property type="protein sequence ID" value="GBP77282.1"/>
    <property type="molecule type" value="Genomic_DNA"/>
</dbReference>
<evidence type="ECO:0000313" key="2">
    <source>
        <dbReference type="EMBL" id="GBP77282.1"/>
    </source>
</evidence>
<keyword evidence="3" id="KW-1185">Reference proteome</keyword>
<name>A0A4C1YQU4_EUMVA</name>
<evidence type="ECO:0000256" key="1">
    <source>
        <dbReference type="SAM" id="MobiDB-lite"/>
    </source>
</evidence>
<dbReference type="Proteomes" id="UP000299102">
    <property type="component" value="Unassembled WGS sequence"/>
</dbReference>
<feature type="region of interest" description="Disordered" evidence="1">
    <location>
        <begin position="44"/>
        <end position="67"/>
    </location>
</feature>
<organism evidence="2 3">
    <name type="scientific">Eumeta variegata</name>
    <name type="common">Bagworm moth</name>
    <name type="synonym">Eumeta japonica</name>
    <dbReference type="NCBI Taxonomy" id="151549"/>
    <lineage>
        <taxon>Eukaryota</taxon>
        <taxon>Metazoa</taxon>
        <taxon>Ecdysozoa</taxon>
        <taxon>Arthropoda</taxon>
        <taxon>Hexapoda</taxon>
        <taxon>Insecta</taxon>
        <taxon>Pterygota</taxon>
        <taxon>Neoptera</taxon>
        <taxon>Endopterygota</taxon>
        <taxon>Lepidoptera</taxon>
        <taxon>Glossata</taxon>
        <taxon>Ditrysia</taxon>
        <taxon>Tineoidea</taxon>
        <taxon>Psychidae</taxon>
        <taxon>Oiketicinae</taxon>
        <taxon>Eumeta</taxon>
    </lineage>
</organism>
<dbReference type="AlphaFoldDB" id="A0A4C1YQU4"/>
<sequence>MPLKMYCFVLDFKDKALTPYSFVTPFLRKPFFIRAPLQSKGVYRTRKRQPHATVRSTGAASPRATAPLRFNSSPLRSKCVNFPPARRDVT</sequence>